<evidence type="ECO:0000259" key="13">
    <source>
        <dbReference type="Pfam" id="PF00593"/>
    </source>
</evidence>
<keyword evidence="8 10" id="KW-0472">Membrane</keyword>
<dbReference type="GO" id="GO:0009279">
    <property type="term" value="C:cell outer membrane"/>
    <property type="evidence" value="ECO:0007669"/>
    <property type="project" value="UniProtKB-SubCell"/>
</dbReference>
<dbReference type="RefSeq" id="WP_135986847.1">
    <property type="nucleotide sequence ID" value="NZ_JAASQM010000001.1"/>
</dbReference>
<evidence type="ECO:0000256" key="10">
    <source>
        <dbReference type="PROSITE-ProRule" id="PRU01360"/>
    </source>
</evidence>
<keyword evidence="2 10" id="KW-0813">Transport</keyword>
<evidence type="ECO:0000256" key="12">
    <source>
        <dbReference type="SAM" id="SignalP"/>
    </source>
</evidence>
<evidence type="ECO:0000256" key="4">
    <source>
        <dbReference type="ARBA" id="ARBA00022692"/>
    </source>
</evidence>
<sequence>MTKLKLFLFASAALLPAVAHAQSEDDQIVVVASGVEQEAETTGRSITVLDRATIETRQTVSLSDLLATTPGVTSTRNGGPGGVTAVRIRGAEDAQTLVLIDGVRTNDPSAPAGAFDFGNLLSSSVERVEILRGPNSVIWGSQALGGVVNVVTQRPVDGIEARANAEYGYADQISANAAVAAGNDTLQGALTGGYFRTDGISQAAVGTEADGYRQYNASGRLRAEFAPGFGVDLRGYYANSRLEIDGFPAPTYSFADTDEYTTAQELYGYAGLFANFGPLANRVAFTIADINRDGYDPAPGAFTPHYLYRGRSERYEYRGDARLVDQLRVTFGAERENLRFYDGSDTTRADITSFYGQAIVTPIERVTLTAGIRNDDHSRFGGYTTWGASAAVKPFATTLLRASYGESFKAPTLYQLFAPFYGTDTLRPETAKSWEAGIEQSALDGAAKLGVTWFHRDTRNQIDFDLMSFTYANIAHTRAEGVEIELALRPVEALTVTANYTYTDAENRSAGFKGNQLARRPQDTASVSADYRLPFGLSLGGTVTIVGDSFNDAGNFTRIDGFALGSIRAEMPIGDRFALYGRVENVTDEKYEVVSGYGTYGRAAYAGVRLKLN</sequence>
<dbReference type="SUPFAM" id="SSF56935">
    <property type="entry name" value="Porins"/>
    <property type="match status" value="1"/>
</dbReference>
<organism evidence="15 16">
    <name type="scientific">Sphingomonas naasensis</name>
    <dbReference type="NCBI Taxonomy" id="1344951"/>
    <lineage>
        <taxon>Bacteria</taxon>
        <taxon>Pseudomonadati</taxon>
        <taxon>Pseudomonadota</taxon>
        <taxon>Alphaproteobacteria</taxon>
        <taxon>Sphingomonadales</taxon>
        <taxon>Sphingomonadaceae</taxon>
        <taxon>Sphingomonas</taxon>
    </lineage>
</organism>
<evidence type="ECO:0000256" key="5">
    <source>
        <dbReference type="ARBA" id="ARBA00022729"/>
    </source>
</evidence>
<evidence type="ECO:0000256" key="11">
    <source>
        <dbReference type="RuleBase" id="RU003357"/>
    </source>
</evidence>
<feature type="signal peptide" evidence="12">
    <location>
        <begin position="1"/>
        <end position="21"/>
    </location>
</feature>
<accession>A0A4S1W8Z9</accession>
<dbReference type="Proteomes" id="UP000309848">
    <property type="component" value="Unassembled WGS sequence"/>
</dbReference>
<keyword evidence="16" id="KW-1185">Reference proteome</keyword>
<evidence type="ECO:0000256" key="6">
    <source>
        <dbReference type="ARBA" id="ARBA00023065"/>
    </source>
</evidence>
<reference evidence="15 16" key="1">
    <citation type="submission" date="2019-04" db="EMBL/GenBank/DDBJ databases">
        <title>Sphingomonas psychrotolerans sp. nov., isolated from soil in the Tianshan Mountains, Xinjiang, China.</title>
        <authorList>
            <person name="Luo Y."/>
            <person name="Sheng H."/>
        </authorList>
    </citation>
    <scope>NUCLEOTIDE SEQUENCE [LARGE SCALE GENOMIC DNA]</scope>
    <source>
        <strain evidence="15 16">KIS18-15</strain>
    </source>
</reference>
<dbReference type="InterPro" id="IPR012910">
    <property type="entry name" value="Plug_dom"/>
</dbReference>
<evidence type="ECO:0000313" key="15">
    <source>
        <dbReference type="EMBL" id="TGX39238.1"/>
    </source>
</evidence>
<feature type="domain" description="TonB-dependent receptor-like beta-barrel" evidence="13">
    <location>
        <begin position="181"/>
        <end position="586"/>
    </location>
</feature>
<feature type="chain" id="PRO_5020955860" evidence="12">
    <location>
        <begin position="22"/>
        <end position="613"/>
    </location>
</feature>
<evidence type="ECO:0000256" key="8">
    <source>
        <dbReference type="ARBA" id="ARBA00023136"/>
    </source>
</evidence>
<evidence type="ECO:0000256" key="3">
    <source>
        <dbReference type="ARBA" id="ARBA00022452"/>
    </source>
</evidence>
<evidence type="ECO:0000259" key="14">
    <source>
        <dbReference type="Pfam" id="PF07715"/>
    </source>
</evidence>
<keyword evidence="9 10" id="KW-0998">Cell outer membrane</keyword>
<evidence type="ECO:0000256" key="1">
    <source>
        <dbReference type="ARBA" id="ARBA00004571"/>
    </source>
</evidence>
<dbReference type="Gene3D" id="2.170.130.10">
    <property type="entry name" value="TonB-dependent receptor, plug domain"/>
    <property type="match status" value="1"/>
</dbReference>
<dbReference type="GO" id="GO:0015889">
    <property type="term" value="P:cobalamin transport"/>
    <property type="evidence" value="ECO:0007669"/>
    <property type="project" value="TreeGrafter"/>
</dbReference>
<keyword evidence="6" id="KW-0406">Ion transport</keyword>
<keyword evidence="15" id="KW-0675">Receptor</keyword>
<evidence type="ECO:0000256" key="7">
    <source>
        <dbReference type="ARBA" id="ARBA00023077"/>
    </source>
</evidence>
<dbReference type="OrthoDB" id="9796221at2"/>
<evidence type="ECO:0000256" key="2">
    <source>
        <dbReference type="ARBA" id="ARBA00022448"/>
    </source>
</evidence>
<dbReference type="PANTHER" id="PTHR30069:SF53">
    <property type="entry name" value="COLICIN I RECEPTOR-RELATED"/>
    <property type="match status" value="1"/>
</dbReference>
<dbReference type="InterPro" id="IPR039426">
    <property type="entry name" value="TonB-dep_rcpt-like"/>
</dbReference>
<dbReference type="InterPro" id="IPR000531">
    <property type="entry name" value="Beta-barrel_TonB"/>
</dbReference>
<dbReference type="GO" id="GO:0006811">
    <property type="term" value="P:monoatomic ion transport"/>
    <property type="evidence" value="ECO:0007669"/>
    <property type="project" value="UniProtKB-KW"/>
</dbReference>
<dbReference type="Pfam" id="PF07715">
    <property type="entry name" value="Plug"/>
    <property type="match status" value="1"/>
</dbReference>
<dbReference type="EMBL" id="SRXU01000008">
    <property type="protein sequence ID" value="TGX39238.1"/>
    <property type="molecule type" value="Genomic_DNA"/>
</dbReference>
<comment type="similarity">
    <text evidence="10 11">Belongs to the TonB-dependent receptor family.</text>
</comment>
<name>A0A4S1W8Z9_9SPHN</name>
<keyword evidence="7 11" id="KW-0798">TonB box</keyword>
<comment type="subcellular location">
    <subcellularLocation>
        <location evidence="1 10">Cell outer membrane</location>
        <topology evidence="1 10">Multi-pass membrane protein</topology>
    </subcellularLocation>
</comment>
<protein>
    <submittedName>
        <fullName evidence="15">TonB-dependent receptor</fullName>
    </submittedName>
</protein>
<keyword evidence="5 12" id="KW-0732">Signal</keyword>
<evidence type="ECO:0000256" key="9">
    <source>
        <dbReference type="ARBA" id="ARBA00023237"/>
    </source>
</evidence>
<dbReference type="Pfam" id="PF00593">
    <property type="entry name" value="TonB_dep_Rec_b-barrel"/>
    <property type="match status" value="1"/>
</dbReference>
<dbReference type="CDD" id="cd01347">
    <property type="entry name" value="ligand_gated_channel"/>
    <property type="match status" value="1"/>
</dbReference>
<dbReference type="Gene3D" id="2.40.170.20">
    <property type="entry name" value="TonB-dependent receptor, beta-barrel domain"/>
    <property type="match status" value="1"/>
</dbReference>
<dbReference type="PANTHER" id="PTHR30069">
    <property type="entry name" value="TONB-DEPENDENT OUTER MEMBRANE RECEPTOR"/>
    <property type="match status" value="1"/>
</dbReference>
<keyword evidence="4 10" id="KW-0812">Transmembrane</keyword>
<proteinExistence type="inferred from homology"/>
<dbReference type="InterPro" id="IPR037066">
    <property type="entry name" value="Plug_dom_sf"/>
</dbReference>
<keyword evidence="3 10" id="KW-1134">Transmembrane beta strand</keyword>
<comment type="caution">
    <text evidence="15">The sequence shown here is derived from an EMBL/GenBank/DDBJ whole genome shotgun (WGS) entry which is preliminary data.</text>
</comment>
<dbReference type="AlphaFoldDB" id="A0A4S1W8Z9"/>
<gene>
    <name evidence="15" type="ORF">E5A74_17125</name>
</gene>
<dbReference type="InterPro" id="IPR036942">
    <property type="entry name" value="Beta-barrel_TonB_sf"/>
</dbReference>
<evidence type="ECO:0000313" key="16">
    <source>
        <dbReference type="Proteomes" id="UP000309848"/>
    </source>
</evidence>
<dbReference type="PROSITE" id="PS52016">
    <property type="entry name" value="TONB_DEPENDENT_REC_3"/>
    <property type="match status" value="1"/>
</dbReference>
<feature type="domain" description="TonB-dependent receptor plug" evidence="14">
    <location>
        <begin position="40"/>
        <end position="147"/>
    </location>
</feature>